<organism evidence="1 2">
    <name type="scientific">Cryptolaemus montrouzieri</name>
    <dbReference type="NCBI Taxonomy" id="559131"/>
    <lineage>
        <taxon>Eukaryota</taxon>
        <taxon>Metazoa</taxon>
        <taxon>Ecdysozoa</taxon>
        <taxon>Arthropoda</taxon>
        <taxon>Hexapoda</taxon>
        <taxon>Insecta</taxon>
        <taxon>Pterygota</taxon>
        <taxon>Neoptera</taxon>
        <taxon>Endopterygota</taxon>
        <taxon>Coleoptera</taxon>
        <taxon>Polyphaga</taxon>
        <taxon>Cucujiformia</taxon>
        <taxon>Coccinelloidea</taxon>
        <taxon>Coccinellidae</taxon>
        <taxon>Scymninae</taxon>
        <taxon>Scymnini</taxon>
        <taxon>Cryptolaemus</taxon>
    </lineage>
</organism>
<protein>
    <submittedName>
        <fullName evidence="1">Uncharacterized protein</fullName>
    </submittedName>
</protein>
<accession>A0ABD2MP44</accession>
<proteinExistence type="predicted"/>
<name>A0ABD2MP44_9CUCU</name>
<comment type="caution">
    <text evidence="1">The sequence shown here is derived from an EMBL/GenBank/DDBJ whole genome shotgun (WGS) entry which is preliminary data.</text>
</comment>
<sequence>METCEGPCGELHDTTKAKITSTEVENNTGSITINNPLIAAVPGKVYDTTKTFVPTTTSGESDDITIVSTSKSTYEAHDITNHISTTTESCKDPCDNTNGINLTSVNSQSSIEVNDNSGILVNVNEVIQKIIAKITGILLALPSKILQIVSAILPVVVRIIEVFSGFDLPYN</sequence>
<keyword evidence="2" id="KW-1185">Reference proteome</keyword>
<gene>
    <name evidence="1" type="ORF">HHI36_007298</name>
</gene>
<reference evidence="1 2" key="1">
    <citation type="journal article" date="2021" name="BMC Biol.">
        <title>Horizontally acquired antibacterial genes associated with adaptive radiation of ladybird beetles.</title>
        <authorList>
            <person name="Li H.S."/>
            <person name="Tang X.F."/>
            <person name="Huang Y.H."/>
            <person name="Xu Z.Y."/>
            <person name="Chen M.L."/>
            <person name="Du X.Y."/>
            <person name="Qiu B.Y."/>
            <person name="Chen P.T."/>
            <person name="Zhang W."/>
            <person name="Slipinski A."/>
            <person name="Escalona H.E."/>
            <person name="Waterhouse R.M."/>
            <person name="Zwick A."/>
            <person name="Pang H."/>
        </authorList>
    </citation>
    <scope>NUCLEOTIDE SEQUENCE [LARGE SCALE GENOMIC DNA]</scope>
    <source>
        <strain evidence="1">SYSU2018</strain>
    </source>
</reference>
<dbReference type="EMBL" id="JABFTP020000021">
    <property type="protein sequence ID" value="KAL3268171.1"/>
    <property type="molecule type" value="Genomic_DNA"/>
</dbReference>
<evidence type="ECO:0000313" key="2">
    <source>
        <dbReference type="Proteomes" id="UP001516400"/>
    </source>
</evidence>
<evidence type="ECO:0000313" key="1">
    <source>
        <dbReference type="EMBL" id="KAL3268171.1"/>
    </source>
</evidence>
<dbReference type="Proteomes" id="UP001516400">
    <property type="component" value="Unassembled WGS sequence"/>
</dbReference>
<dbReference type="AlphaFoldDB" id="A0ABD2MP44"/>